<evidence type="ECO:0000256" key="6">
    <source>
        <dbReference type="ARBA" id="ARBA00023136"/>
    </source>
</evidence>
<feature type="transmembrane region" description="Helical" evidence="7">
    <location>
        <begin position="209"/>
        <end position="226"/>
    </location>
</feature>
<dbReference type="EMBL" id="JBBAXC010000008">
    <property type="protein sequence ID" value="MEI5907589.1"/>
    <property type="molecule type" value="Genomic_DNA"/>
</dbReference>
<evidence type="ECO:0000313" key="9">
    <source>
        <dbReference type="Proteomes" id="UP001312865"/>
    </source>
</evidence>
<evidence type="ECO:0000256" key="3">
    <source>
        <dbReference type="ARBA" id="ARBA00022679"/>
    </source>
</evidence>
<evidence type="ECO:0000256" key="1">
    <source>
        <dbReference type="ARBA" id="ARBA00004651"/>
    </source>
</evidence>
<reference evidence="8 9" key="1">
    <citation type="journal article" date="2018" name="J. Microbiol.">
        <title>Bacillus spongiae sp. nov., isolated from sponge of Jeju Island.</title>
        <authorList>
            <person name="Lee G.E."/>
            <person name="Im W.T."/>
            <person name="Park J.S."/>
        </authorList>
    </citation>
    <scope>NUCLEOTIDE SEQUENCE [LARGE SCALE GENOMIC DNA]</scope>
    <source>
        <strain evidence="8 9">135PIL107-10</strain>
    </source>
</reference>
<sequence>MIVVALVSCLLFSLAITPFVIKFAVKIGAVDQPDFNRKVHQKVMPRIGGIAIYLSFLVGIMIIRPDNELLIPILIGSLVIILTGLLDDLFQLTPKIKLVGQSLAAAIVILGGIQVEFINLPFGGVLEFGVLSIPITVLWIIGITNAINFIDGLDGLSAGVSLIGIMTIGFMSLLMGDMFVLSISVILCGSILGFLPYNFYPAKIFMGDTGALFLGFMIAVVSLLGFKNVTVISLIIPVIILGVPISDTLFAIIRRKVNRQPISAPDRSHLHHCLLNLGYTHKQTVIVIYAISTLFGLIAIIFSQATIWGGIILIGVVILAIELFVESIGLIGKEYRPILKLIGGEKDK</sequence>
<keyword evidence="2" id="KW-1003">Cell membrane</keyword>
<dbReference type="InterPro" id="IPR018480">
    <property type="entry name" value="PNAcMuramoyl-5peptid_Trfase_CS"/>
</dbReference>
<feature type="transmembrane region" description="Helical" evidence="7">
    <location>
        <begin position="69"/>
        <end position="86"/>
    </location>
</feature>
<feature type="transmembrane region" description="Helical" evidence="7">
    <location>
        <begin position="6"/>
        <end position="25"/>
    </location>
</feature>
<dbReference type="Proteomes" id="UP001312865">
    <property type="component" value="Unassembled WGS sequence"/>
</dbReference>
<organism evidence="8 9">
    <name type="scientific">Bacillus spongiae</name>
    <dbReference type="NCBI Taxonomy" id="2683610"/>
    <lineage>
        <taxon>Bacteria</taxon>
        <taxon>Bacillati</taxon>
        <taxon>Bacillota</taxon>
        <taxon>Bacilli</taxon>
        <taxon>Bacillales</taxon>
        <taxon>Bacillaceae</taxon>
        <taxon>Bacillus</taxon>
    </lineage>
</organism>
<dbReference type="EC" id="2.7.8.-" evidence="8"/>
<accession>A0ABU8HEH9</accession>
<dbReference type="PANTHER" id="PTHR22926:SF3">
    <property type="entry name" value="UNDECAPRENYL-PHOSPHATE ALPHA-N-ACETYLGLUCOSAMINYL 1-PHOSPHATE TRANSFERASE"/>
    <property type="match status" value="1"/>
</dbReference>
<proteinExistence type="predicted"/>
<keyword evidence="3 8" id="KW-0808">Transferase</keyword>
<feature type="transmembrane region" description="Helical" evidence="7">
    <location>
        <begin position="284"/>
        <end position="302"/>
    </location>
</feature>
<keyword evidence="5 7" id="KW-1133">Transmembrane helix</keyword>
<dbReference type="Pfam" id="PF00953">
    <property type="entry name" value="Glycos_transf_4"/>
    <property type="match status" value="1"/>
</dbReference>
<evidence type="ECO:0000313" key="8">
    <source>
        <dbReference type="EMBL" id="MEI5907589.1"/>
    </source>
</evidence>
<evidence type="ECO:0000256" key="5">
    <source>
        <dbReference type="ARBA" id="ARBA00022989"/>
    </source>
</evidence>
<dbReference type="PROSITE" id="PS01348">
    <property type="entry name" value="MRAY_2"/>
    <property type="match status" value="1"/>
</dbReference>
<feature type="transmembrane region" description="Helical" evidence="7">
    <location>
        <begin position="153"/>
        <end position="173"/>
    </location>
</feature>
<evidence type="ECO:0000256" key="2">
    <source>
        <dbReference type="ARBA" id="ARBA00022475"/>
    </source>
</evidence>
<dbReference type="GO" id="GO:0016740">
    <property type="term" value="F:transferase activity"/>
    <property type="evidence" value="ECO:0007669"/>
    <property type="project" value="UniProtKB-KW"/>
</dbReference>
<keyword evidence="4 7" id="KW-0812">Transmembrane</keyword>
<dbReference type="InterPro" id="IPR000715">
    <property type="entry name" value="Glycosyl_transferase_4"/>
</dbReference>
<keyword evidence="9" id="KW-1185">Reference proteome</keyword>
<evidence type="ECO:0000256" key="4">
    <source>
        <dbReference type="ARBA" id="ARBA00022692"/>
    </source>
</evidence>
<dbReference type="RefSeq" id="WP_336587028.1">
    <property type="nucleotide sequence ID" value="NZ_JBBAXC010000008.1"/>
</dbReference>
<feature type="transmembrane region" description="Helical" evidence="7">
    <location>
        <begin position="46"/>
        <end position="63"/>
    </location>
</feature>
<feature type="transmembrane region" description="Helical" evidence="7">
    <location>
        <begin position="308"/>
        <end position="331"/>
    </location>
</feature>
<protein>
    <submittedName>
        <fullName evidence="8">MraY family glycosyltransferase</fullName>
        <ecNumber evidence="8">2.7.8.-</ecNumber>
    </submittedName>
</protein>
<dbReference type="CDD" id="cd06853">
    <property type="entry name" value="GT_WecA_like"/>
    <property type="match status" value="1"/>
</dbReference>
<comment type="caution">
    <text evidence="8">The sequence shown here is derived from an EMBL/GenBank/DDBJ whole genome shotgun (WGS) entry which is preliminary data.</text>
</comment>
<name>A0ABU8HEH9_9BACI</name>
<feature type="transmembrane region" description="Helical" evidence="7">
    <location>
        <begin position="232"/>
        <end position="253"/>
    </location>
</feature>
<keyword evidence="6 7" id="KW-0472">Membrane</keyword>
<dbReference type="PANTHER" id="PTHR22926">
    <property type="entry name" value="PHOSPHO-N-ACETYLMURAMOYL-PENTAPEPTIDE-TRANSFERASE"/>
    <property type="match status" value="1"/>
</dbReference>
<feature type="transmembrane region" description="Helical" evidence="7">
    <location>
        <begin position="121"/>
        <end position="141"/>
    </location>
</feature>
<evidence type="ECO:0000256" key="7">
    <source>
        <dbReference type="SAM" id="Phobius"/>
    </source>
</evidence>
<feature type="transmembrane region" description="Helical" evidence="7">
    <location>
        <begin position="179"/>
        <end position="197"/>
    </location>
</feature>
<comment type="subcellular location">
    <subcellularLocation>
        <location evidence="1">Cell membrane</location>
        <topology evidence="1">Multi-pass membrane protein</topology>
    </subcellularLocation>
</comment>
<feature type="transmembrane region" description="Helical" evidence="7">
    <location>
        <begin position="98"/>
        <end position="115"/>
    </location>
</feature>
<gene>
    <name evidence="8" type="ORF">WAK64_11035</name>
</gene>